<dbReference type="PANTHER" id="PTHR43403:SF1">
    <property type="entry name" value="NAD-SPECIFIC GLUTAMATE DEHYDROGENASE"/>
    <property type="match status" value="1"/>
</dbReference>
<proteinExistence type="predicted"/>
<dbReference type="InterPro" id="IPR046346">
    <property type="entry name" value="Aminoacid_DH-like_N_sf"/>
</dbReference>
<dbReference type="SUPFAM" id="SSF53223">
    <property type="entry name" value="Aminoacid dehydrogenase-like, N-terminal domain"/>
    <property type="match status" value="1"/>
</dbReference>
<dbReference type="EMBL" id="FMYF01000004">
    <property type="protein sequence ID" value="SDB83094.1"/>
    <property type="molecule type" value="Genomic_DNA"/>
</dbReference>
<evidence type="ECO:0000313" key="6">
    <source>
        <dbReference type="EMBL" id="SDB83094.1"/>
    </source>
</evidence>
<feature type="domain" description="NAD-glutamate dehydrogenase ACT2" evidence="4">
    <location>
        <begin position="408"/>
        <end position="498"/>
    </location>
</feature>
<accession>A0A1G6GMC6</accession>
<dbReference type="PIRSF" id="PIRSF036761">
    <property type="entry name" value="GDH_Mll4104"/>
    <property type="match status" value="1"/>
</dbReference>
<dbReference type="InterPro" id="IPR028971">
    <property type="entry name" value="NAD-GDH_cat"/>
</dbReference>
<dbReference type="InterPro" id="IPR048381">
    <property type="entry name" value="GDH_C"/>
</dbReference>
<dbReference type="GO" id="GO:0004352">
    <property type="term" value="F:glutamate dehydrogenase (NAD+) activity"/>
    <property type="evidence" value="ECO:0007669"/>
    <property type="project" value="InterPro"/>
</dbReference>
<dbReference type="Pfam" id="PF21075">
    <property type="entry name" value="GDH_ACT1"/>
    <property type="match status" value="1"/>
</dbReference>
<feature type="domain" description="NAD-glutamate dehydrogenase N-terminal ACT1" evidence="3">
    <location>
        <begin position="30"/>
        <end position="185"/>
    </location>
</feature>
<dbReference type="STRING" id="1577474.GA0111570_10490"/>
<sequence length="1630" mass="181381">MANRDPREAVFEAALERADVHDRENLLILLRAFWRDLSTETLSKLRPEDVVGAALSHRGLGEVRRPGECLVRVFTPTVEANGWGTRNTVVQVINDDMAFLVDSVTAALTAAGATIRFLTHPQLSVPRDAEGRLVDVAPIEEVEGAEGDEAVEEKSHRVEDQVESWIHVEVQRTTDPDTVHLLESQIRATLADVRTVYEDWEAMTKQALRCAIELDPYVAAKNAEAQQACDLLDWLADGNFVFLGYLRYRRDREGGRIPVPDSGLGLLREDTGDSALPLTLPSAREAWEKSLFLVTKGNRRTTVHRRVFPDHIVVKTYDKQGRETGHHSFLGLFTSNAYNDSVTKVPYLRDKVRAVLERAGFTREAHTGKALLAALETYPRDEMFRSPIEELTRHALAIVQLHEQTRTRLFLSKDPFGRFMSCLVYLPRDRYNTVARMNVAEILRETFTGDSVEYTTRASEEALATLHFVIHVAPDVVLPDVDPDMVEHQIVEATRDWDEDLAVATVEEFGEGLGDRYAKAFHGGFTTAYKEVFPPRVGAADLRELEDIRPGELRLNLYTTPTSRPDERRLKLYSYGRLSLSALLPVFTHLGTEVISERPYVLERSDGAEFHIYDFALRPQGSAGWGAGDSDTRARFQEAFAAAWEGRTEPDELEGLVLAAGLTSRQVVILRTVTGYLRQVGIAYSQAYLRSTLLNHPRIAAMLVRLFEVRLSPDLFAGTQVDDSRRLAEEEIVGELAELIASVPSLEQDRILRRYVEVIRGTLRTSFYQYDRRTPEDAGSIQPTVALKVDPSGIPGMPDPRPAFEIWVYGPRVEGVHLRFGKVARGGLRWSDRREDFRTEILALVKAQVVKNAVIVPTGAKGGFYPKRLPNPNVDREGWAAQGREAYATFVASLLDVTDNLIEGSVVPPPRVVRHDDDDTYLVVAADKGTAHFSDLANEIARSYGFWLDDAFASGGSAGYDHKEMGITARGAWESVKRHFRELGRDVQSEAFTVVGIGDMSGDVFGNGMLLSQHTRLVAAFDHRDIFVDPEPDAAVSFAERRRLFALSRSSWQDYDHGLISEGGGVFSRSLKTITVTDQMRAALGIDPSVETMTPQELQRAILLAPVDLLWCGGIGTYVKGSEESSSDIGDRANDAIRVDGGQLRVRVVGEGANLAFSQRGRIEAAGNGIGINTDAIDNSAGVDTSDHEVNLKIPLTALIRSGEMTFRQRDQLLVEMTDDVAQLVLEDNYQQNQVLGHSREREGQRLGAYSRLMAQLEERSLLDRELEFLPSDAELQVREKSGKGLTSPERAVLVAYVKLALKDAIAPSGLPDEAWFARELRNYFPRRIRKDYPHLADSHPLRREIITNAVANSVVNLGGMTFTLRAEEETGATLPDISRALVIAREVFDINRYMARIKALDNRISTQTQARLHRESRRLLDRATRWFLLERPSGSEVGAEIDRYRPGVAAFEERMEELLRGGERDRFHADVVELAGAGVPDDLARWAEGLLSVFAMLDVTDLAREAGEDMTEVAELYFSVSEHFAIDKLLDSISALPRDDLWDSMARSAVRADVYAAAEGLTSSVLSTTDGASEVDERLRRWLDANAAAAERAHSSLGQLQKIPDAGLAPVSVVLRHLRAISRSGSAAR</sequence>
<dbReference type="Pfam" id="PF21077">
    <property type="entry name" value="GDH_ACT3"/>
    <property type="match status" value="1"/>
</dbReference>
<dbReference type="InterPro" id="IPR049059">
    <property type="entry name" value="NAD_Glu_DH_HM1"/>
</dbReference>
<dbReference type="Pfam" id="PF21079">
    <property type="entry name" value="GDH_HM2"/>
    <property type="match status" value="1"/>
</dbReference>
<dbReference type="InterPro" id="IPR024727">
    <property type="entry name" value="NAD_Glu_DH_N_ACT1"/>
</dbReference>
<evidence type="ECO:0000259" key="5">
    <source>
        <dbReference type="Pfam" id="PF21077"/>
    </source>
</evidence>
<dbReference type="InterPro" id="IPR007780">
    <property type="entry name" value="NAD_Glu_DH_bac"/>
</dbReference>
<dbReference type="GO" id="GO:0006538">
    <property type="term" value="P:L-glutamate catabolic process"/>
    <property type="evidence" value="ECO:0007669"/>
    <property type="project" value="InterPro"/>
</dbReference>
<dbReference type="Pfam" id="PF05088">
    <property type="entry name" value="Bac_GDH_CD"/>
    <property type="match status" value="1"/>
</dbReference>
<feature type="domain" description="NAD-glutamate dehydrogenase ACT3" evidence="5">
    <location>
        <begin position="553"/>
        <end position="623"/>
    </location>
</feature>
<dbReference type="RefSeq" id="WP_092608544.1">
    <property type="nucleotide sequence ID" value="NZ_FMYF01000004.1"/>
</dbReference>
<dbReference type="Pfam" id="PF21078">
    <property type="entry name" value="GDH_HM3"/>
    <property type="match status" value="1"/>
</dbReference>
<dbReference type="Pfam" id="PF21074">
    <property type="entry name" value="GDH_C"/>
    <property type="match status" value="1"/>
</dbReference>
<reference evidence="6 7" key="1">
    <citation type="submission" date="2016-06" db="EMBL/GenBank/DDBJ databases">
        <authorList>
            <person name="Olsen C.W."/>
            <person name="Carey S."/>
            <person name="Hinshaw L."/>
            <person name="Karasin A.I."/>
        </authorList>
    </citation>
    <scope>NUCLEOTIDE SEQUENCE [LARGE SCALE GENOMIC DNA]</scope>
    <source>
        <strain evidence="6 7">LZ-22</strain>
    </source>
</reference>
<keyword evidence="7" id="KW-1185">Reference proteome</keyword>
<evidence type="ECO:0000259" key="1">
    <source>
        <dbReference type="Pfam" id="PF05088"/>
    </source>
</evidence>
<feature type="domain" description="NAD-glutamate dehydrogenase catalytic" evidence="1">
    <location>
        <begin position="736"/>
        <end position="1237"/>
    </location>
</feature>
<evidence type="ECO:0000259" key="3">
    <source>
        <dbReference type="Pfam" id="PF21075"/>
    </source>
</evidence>
<dbReference type="Proteomes" id="UP000199086">
    <property type="component" value="Unassembled WGS sequence"/>
</dbReference>
<gene>
    <name evidence="6" type="ORF">GA0111570_10490</name>
</gene>
<organism evidence="6 7">
    <name type="scientific">Raineyella antarctica</name>
    <dbReference type="NCBI Taxonomy" id="1577474"/>
    <lineage>
        <taxon>Bacteria</taxon>
        <taxon>Bacillati</taxon>
        <taxon>Actinomycetota</taxon>
        <taxon>Actinomycetes</taxon>
        <taxon>Propionibacteriales</taxon>
        <taxon>Propionibacteriaceae</taxon>
        <taxon>Raineyella</taxon>
    </lineage>
</organism>
<name>A0A1G6GMC6_9ACTN</name>
<dbReference type="SUPFAM" id="SSF51735">
    <property type="entry name" value="NAD(P)-binding Rossmann-fold domains"/>
    <property type="match status" value="1"/>
</dbReference>
<dbReference type="InterPro" id="IPR049064">
    <property type="entry name" value="NAD_Glu_DH_ACT3"/>
</dbReference>
<dbReference type="OrthoDB" id="9758052at2"/>
<feature type="domain" description="NAD-specific glutamate dehydrogenase C-terminal" evidence="2">
    <location>
        <begin position="1283"/>
        <end position="1620"/>
    </location>
</feature>
<evidence type="ECO:0000259" key="2">
    <source>
        <dbReference type="Pfam" id="PF21074"/>
    </source>
</evidence>
<dbReference type="GO" id="GO:0004069">
    <property type="term" value="F:L-aspartate:2-oxoglutarate aminotransferase activity"/>
    <property type="evidence" value="ECO:0007669"/>
    <property type="project" value="InterPro"/>
</dbReference>
<dbReference type="InterPro" id="IPR036291">
    <property type="entry name" value="NAD(P)-bd_dom_sf"/>
</dbReference>
<dbReference type="Gene3D" id="3.40.50.720">
    <property type="entry name" value="NAD(P)-binding Rossmann-like Domain"/>
    <property type="match status" value="1"/>
</dbReference>
<dbReference type="Pfam" id="PF21076">
    <property type="entry name" value="GDH_ACT2"/>
    <property type="match status" value="1"/>
</dbReference>
<dbReference type="PANTHER" id="PTHR43403">
    <property type="entry name" value="NAD-SPECIFIC GLUTAMATE DEHYDROGENASE"/>
    <property type="match status" value="1"/>
</dbReference>
<evidence type="ECO:0000313" key="7">
    <source>
        <dbReference type="Proteomes" id="UP000199086"/>
    </source>
</evidence>
<dbReference type="Pfam" id="PF21073">
    <property type="entry name" value="GDH_HM1"/>
    <property type="match status" value="1"/>
</dbReference>
<dbReference type="InterPro" id="IPR049058">
    <property type="entry name" value="NAD_Glu_DH_HM2"/>
</dbReference>
<dbReference type="InterPro" id="IPR049056">
    <property type="entry name" value="NAD_Glu_DH_HM3"/>
</dbReference>
<dbReference type="InterPro" id="IPR049062">
    <property type="entry name" value="NAD_Glu_DH_ACT2"/>
</dbReference>
<evidence type="ECO:0000259" key="4">
    <source>
        <dbReference type="Pfam" id="PF21076"/>
    </source>
</evidence>
<protein>
    <submittedName>
        <fullName evidence="6">Glutamate dehydrogenase</fullName>
    </submittedName>
</protein>